<dbReference type="KEGG" id="atr:18425209"/>
<evidence type="ECO:0000313" key="3">
    <source>
        <dbReference type="EMBL" id="ERM97254.1"/>
    </source>
</evidence>
<sequence length="216" mass="23387">MGAPAMVSLSSRPSLSYPLSSPPHSFTPHFIFSPHSSSSVLFSRFKSFSRRKLLLNTSPCARFRPVNASSIERNPTKSEGKWLLEPVGDGDSRHIGYKVPLPDAFEIASNVVTVGRLAEKADMVIPVATVSGLHARLEKREGNLMVTDLDSTNGTYINEKRLNPGISAAASPGSCIVFGDTHLAAFRLLKLESEDEPSEPETPKAVLETVDLPNNS</sequence>
<protein>
    <recommendedName>
        <fullName evidence="2">FHA domain-containing protein</fullName>
    </recommendedName>
</protein>
<feature type="region of interest" description="Disordered" evidence="1">
    <location>
        <begin position="193"/>
        <end position="216"/>
    </location>
</feature>
<reference evidence="4" key="1">
    <citation type="journal article" date="2013" name="Science">
        <title>The Amborella genome and the evolution of flowering plants.</title>
        <authorList>
            <consortium name="Amborella Genome Project"/>
        </authorList>
    </citation>
    <scope>NUCLEOTIDE SEQUENCE [LARGE SCALE GENOMIC DNA]</scope>
</reference>
<proteinExistence type="predicted"/>
<dbReference type="InterPro" id="IPR000253">
    <property type="entry name" value="FHA_dom"/>
</dbReference>
<dbReference type="HOGENOM" id="CLU_088756_0_0_1"/>
<evidence type="ECO:0000259" key="2">
    <source>
        <dbReference type="PROSITE" id="PS50006"/>
    </source>
</evidence>
<keyword evidence="4" id="KW-1185">Reference proteome</keyword>
<dbReference type="Pfam" id="PF00498">
    <property type="entry name" value="FHA"/>
    <property type="match status" value="1"/>
</dbReference>
<accession>W1NQZ7</accession>
<dbReference type="eggNOG" id="ENOG502RZUN">
    <property type="taxonomic scope" value="Eukaryota"/>
</dbReference>
<organism evidence="3 4">
    <name type="scientific">Amborella trichopoda</name>
    <dbReference type="NCBI Taxonomy" id="13333"/>
    <lineage>
        <taxon>Eukaryota</taxon>
        <taxon>Viridiplantae</taxon>
        <taxon>Streptophyta</taxon>
        <taxon>Embryophyta</taxon>
        <taxon>Tracheophyta</taxon>
        <taxon>Spermatophyta</taxon>
        <taxon>Magnoliopsida</taxon>
        <taxon>Amborellales</taxon>
        <taxon>Amborellaceae</taxon>
        <taxon>Amborella</taxon>
    </lineage>
</organism>
<dbReference type="Gene3D" id="2.60.200.20">
    <property type="match status" value="1"/>
</dbReference>
<dbReference type="InterPro" id="IPR008984">
    <property type="entry name" value="SMAD_FHA_dom_sf"/>
</dbReference>
<dbReference type="SUPFAM" id="SSF49879">
    <property type="entry name" value="SMAD/FHA domain"/>
    <property type="match status" value="1"/>
</dbReference>
<dbReference type="EMBL" id="KI396540">
    <property type="protein sequence ID" value="ERM97254.1"/>
    <property type="molecule type" value="Genomic_DNA"/>
</dbReference>
<dbReference type="GO" id="GO:0005634">
    <property type="term" value="C:nucleus"/>
    <property type="evidence" value="ECO:0000318"/>
    <property type="project" value="GO_Central"/>
</dbReference>
<evidence type="ECO:0000313" key="4">
    <source>
        <dbReference type="Proteomes" id="UP000017836"/>
    </source>
</evidence>
<dbReference type="PROSITE" id="PS50006">
    <property type="entry name" value="FHA_DOMAIN"/>
    <property type="match status" value="1"/>
</dbReference>
<dbReference type="InterPro" id="IPR050923">
    <property type="entry name" value="Cell_Proc_Reg/RNA_Proc"/>
</dbReference>
<feature type="domain" description="FHA" evidence="2">
    <location>
        <begin position="112"/>
        <end position="162"/>
    </location>
</feature>
<dbReference type="AlphaFoldDB" id="W1NQZ7"/>
<dbReference type="OrthoDB" id="687730at2759"/>
<dbReference type="PANTHER" id="PTHR23308">
    <property type="entry name" value="NUCLEAR INHIBITOR OF PROTEIN PHOSPHATASE-1"/>
    <property type="match status" value="1"/>
</dbReference>
<gene>
    <name evidence="3" type="ORF">AMTR_s00119p00102250</name>
</gene>
<dbReference type="STRING" id="13333.W1NQZ7"/>
<dbReference type="GO" id="GO:0003729">
    <property type="term" value="F:mRNA binding"/>
    <property type="evidence" value="ECO:0000318"/>
    <property type="project" value="GO_Central"/>
</dbReference>
<dbReference type="Proteomes" id="UP000017836">
    <property type="component" value="Unassembled WGS sequence"/>
</dbReference>
<dbReference type="CDD" id="cd00060">
    <property type="entry name" value="FHA"/>
    <property type="match status" value="1"/>
</dbReference>
<dbReference type="Gramene" id="ERM97254">
    <property type="protein sequence ID" value="ERM97254"/>
    <property type="gene ID" value="AMTR_s00119p00102250"/>
</dbReference>
<name>W1NQZ7_AMBTC</name>
<dbReference type="SMART" id="SM00240">
    <property type="entry name" value="FHA"/>
    <property type="match status" value="1"/>
</dbReference>
<dbReference type="FunFam" id="2.60.200.20:FF:000063">
    <property type="entry name" value="Predicted protein"/>
    <property type="match status" value="1"/>
</dbReference>
<evidence type="ECO:0000256" key="1">
    <source>
        <dbReference type="SAM" id="MobiDB-lite"/>
    </source>
</evidence>